<proteinExistence type="predicted"/>
<dbReference type="GO" id="GO:0016853">
    <property type="term" value="F:isomerase activity"/>
    <property type="evidence" value="ECO:0007669"/>
    <property type="project" value="UniProtKB-KW"/>
</dbReference>
<dbReference type="Pfam" id="PF01261">
    <property type="entry name" value="AP_endonuc_2"/>
    <property type="match status" value="1"/>
</dbReference>
<accession>A0ABT4BRZ7</accession>
<protein>
    <submittedName>
        <fullName evidence="2">Sugar phosphate isomerase/epimerase</fullName>
    </submittedName>
</protein>
<keyword evidence="3" id="KW-1185">Reference proteome</keyword>
<dbReference type="InterPro" id="IPR050312">
    <property type="entry name" value="IolE/XylAMocC-like"/>
</dbReference>
<dbReference type="PANTHER" id="PTHR12110">
    <property type="entry name" value="HYDROXYPYRUVATE ISOMERASE"/>
    <property type="match status" value="1"/>
</dbReference>
<organism evidence="2 3">
    <name type="scientific">Caproiciproducens galactitolivorans</name>
    <dbReference type="NCBI Taxonomy" id="642589"/>
    <lineage>
        <taxon>Bacteria</taxon>
        <taxon>Bacillati</taxon>
        <taxon>Bacillota</taxon>
        <taxon>Clostridia</taxon>
        <taxon>Eubacteriales</taxon>
        <taxon>Acutalibacteraceae</taxon>
        <taxon>Caproiciproducens</taxon>
    </lineage>
</organism>
<comment type="caution">
    <text evidence="2">The sequence shown here is derived from an EMBL/GenBank/DDBJ whole genome shotgun (WGS) entry which is preliminary data.</text>
</comment>
<feature type="domain" description="Xylose isomerase-like TIM barrel" evidence="1">
    <location>
        <begin position="25"/>
        <end position="252"/>
    </location>
</feature>
<evidence type="ECO:0000313" key="2">
    <source>
        <dbReference type="EMBL" id="MCY1713125.1"/>
    </source>
</evidence>
<dbReference type="InterPro" id="IPR036237">
    <property type="entry name" value="Xyl_isomerase-like_sf"/>
</dbReference>
<evidence type="ECO:0000259" key="1">
    <source>
        <dbReference type="Pfam" id="PF01261"/>
    </source>
</evidence>
<name>A0ABT4BRZ7_9FIRM</name>
<dbReference type="Proteomes" id="UP001082703">
    <property type="component" value="Unassembled WGS sequence"/>
</dbReference>
<dbReference type="Gene3D" id="3.20.20.150">
    <property type="entry name" value="Divalent-metal-dependent TIM barrel enzymes"/>
    <property type="match status" value="1"/>
</dbReference>
<dbReference type="InterPro" id="IPR013022">
    <property type="entry name" value="Xyl_isomerase-like_TIM-brl"/>
</dbReference>
<dbReference type="SUPFAM" id="SSF51658">
    <property type="entry name" value="Xylose isomerase-like"/>
    <property type="match status" value="1"/>
</dbReference>
<sequence length="271" mass="30111">MHKRIIAVNSNCYHGFTIDEAIDGVKAAGFHYIELTATKGWTEHVFPTHSFSELVRVKNKLEAAGLNPIAMSGHCNLMDQERIGDFILNMELADFFGCKYIVSSIGEAHLNDKVCLSNIEAAENIRTLVPYLKKHHLKLVLETHGDHGTGVILKQIVDLVGSELVSINYDTGNVVFYGNANIKEDLEACIKEVGYVHLKDKKGAAKEWNFPAIGEGNINMPMIFDTLEKENNFCPFSIEIEFTQAGPKNLAEVNKAVKASYDYLAAYGFVI</sequence>
<gene>
    <name evidence="2" type="ORF">OUY18_02500</name>
</gene>
<keyword evidence="2" id="KW-0413">Isomerase</keyword>
<evidence type="ECO:0000313" key="3">
    <source>
        <dbReference type="Proteomes" id="UP001082703"/>
    </source>
</evidence>
<dbReference type="EMBL" id="JAPOHA010000002">
    <property type="protein sequence ID" value="MCY1713125.1"/>
    <property type="molecule type" value="Genomic_DNA"/>
</dbReference>
<dbReference type="RefSeq" id="WP_268057124.1">
    <property type="nucleotide sequence ID" value="NZ_JAPOHA010000002.1"/>
</dbReference>
<dbReference type="PANTHER" id="PTHR12110:SF53">
    <property type="entry name" value="BLR5974 PROTEIN"/>
    <property type="match status" value="1"/>
</dbReference>
<reference evidence="2 3" key="1">
    <citation type="submission" date="2022-11" db="EMBL/GenBank/DDBJ databases">
        <authorList>
            <person name="Caiyu Z."/>
        </authorList>
    </citation>
    <scope>NUCLEOTIDE SEQUENCE [LARGE SCALE GENOMIC DNA]</scope>
    <source>
        <strain evidence="2 3">YR-4</strain>
    </source>
</reference>